<reference evidence="3" key="1">
    <citation type="journal article" date="2023" name="Commun. Biol.">
        <title>Genome analysis of Parmales, the sister group of diatoms, reveals the evolutionary specialization of diatoms from phago-mixotrophs to photoautotrophs.</title>
        <authorList>
            <person name="Ban H."/>
            <person name="Sato S."/>
            <person name="Yoshikawa S."/>
            <person name="Yamada K."/>
            <person name="Nakamura Y."/>
            <person name="Ichinomiya M."/>
            <person name="Sato N."/>
            <person name="Blanc-Mathieu R."/>
            <person name="Endo H."/>
            <person name="Kuwata A."/>
            <person name="Ogata H."/>
        </authorList>
    </citation>
    <scope>NUCLEOTIDE SEQUENCE [LARGE SCALE GENOMIC DNA]</scope>
    <source>
        <strain evidence="3">NIES 3699</strain>
    </source>
</reference>
<keyword evidence="3" id="KW-1185">Reference proteome</keyword>
<dbReference type="PANTHER" id="PTHR21373:SF0">
    <property type="entry name" value="N-ALPHA-ACETYLTRANSFERASE 35, NATC AUXILIARY SUBUNIT"/>
    <property type="match status" value="1"/>
</dbReference>
<evidence type="ECO:0000259" key="1">
    <source>
        <dbReference type="Pfam" id="PF25789"/>
    </source>
</evidence>
<organism evidence="2 3">
    <name type="scientific">Triparma verrucosa</name>
    <dbReference type="NCBI Taxonomy" id="1606542"/>
    <lineage>
        <taxon>Eukaryota</taxon>
        <taxon>Sar</taxon>
        <taxon>Stramenopiles</taxon>
        <taxon>Ochrophyta</taxon>
        <taxon>Bolidophyceae</taxon>
        <taxon>Parmales</taxon>
        <taxon>Triparmaceae</taxon>
        <taxon>Triparma</taxon>
    </lineage>
</organism>
<dbReference type="InterPro" id="IPR007244">
    <property type="entry name" value="Naa35_N"/>
</dbReference>
<dbReference type="InterPro" id="IPR057982">
    <property type="entry name" value="TPR_NAA35"/>
</dbReference>
<proteinExistence type="predicted"/>
<sequence length="772" mass="87188">MSSFTCLTEALDAAAKTLDPRNPLITADGFDLRNSMTALEIGDDRMDVDFSNPLLLSKCVELPSSSSDIDASFAQILQTEGPVHVHRPPVPSYEVLNSFALKLNVRLVSYLKGDCSFMESVGTAGVHDEICTPAKFDSPESQPFPSPERDRDQIKCLLHLICFNTVMTVRDIAWYGDVYEEEDIGMGYNDVEVGQWKRELDELSSVLEELYNFPPESVSATETPFRTSALSLCSTWLEFLKYTKTLTPNPDPSNPVRELPSAAPSLPLHLLKQENVELPPAPPTPPKTTFVQTATTTFADPPYFQSSILKYYARGHPVHACIYPTVAESVSFWQTSLNVLQSSVADLLSLSSMGDCFLTRLAAHYRAPLPILNRSLLSLNLYRNDMILGQLSLHDVICQDMLDRGIARVIVVDEVVLEFVQGMLGRPVFEWVKVGGWNPERRHEQISTNKNCLKPWDDILRNALLVDQSLSDRLQIESTYIYSYCLSYVVSYQLELLMSGDRGGQWFSDARWWYGDYLNNCSSKITERFREAASMIREMQKMQFVEAKRKEMTEEWEAKPKKKRKSKAKLAKELDEIVYVPSASEVRTEQLSEIDILCAHFNRYLCRGLFRLVAALKASKIMPQLTYSYTSPSNIFESTIKNIVGSQPPLLTYEDYLKAAVEPGSKGALEILNQASEAFGYCKQLIEQVSKVRKEITAEGGLFGFISQEDVKKLAKITISNNLSCLKIKGIISKFKNGDGIWSEQDTKYAVRFNSTVHEWYDVIEVVEKSKR</sequence>
<feature type="domain" description="NAA35-like TPR repeats" evidence="1">
    <location>
        <begin position="537"/>
        <end position="764"/>
    </location>
</feature>
<dbReference type="Pfam" id="PF25789">
    <property type="entry name" value="TPR_NAA35"/>
    <property type="match status" value="1"/>
</dbReference>
<comment type="caution">
    <text evidence="2">The sequence shown here is derived from an EMBL/GenBank/DDBJ whole genome shotgun (WGS) entry which is preliminary data.</text>
</comment>
<dbReference type="GO" id="GO:0031417">
    <property type="term" value="C:NatC complex"/>
    <property type="evidence" value="ECO:0007669"/>
    <property type="project" value="InterPro"/>
</dbReference>
<evidence type="ECO:0000313" key="2">
    <source>
        <dbReference type="EMBL" id="GMH91780.1"/>
    </source>
</evidence>
<dbReference type="PANTHER" id="PTHR21373">
    <property type="entry name" value="GLUCOSE REPRESSIBLE PROTEIN MAK10"/>
    <property type="match status" value="1"/>
</dbReference>
<dbReference type="AlphaFoldDB" id="A0A9W7BSV9"/>
<gene>
    <name evidence="2" type="ORF">TrVE_jg2870</name>
</gene>
<accession>A0A9W7BSV9</accession>
<dbReference type="Proteomes" id="UP001165160">
    <property type="component" value="Unassembled WGS sequence"/>
</dbReference>
<evidence type="ECO:0000313" key="3">
    <source>
        <dbReference type="Proteomes" id="UP001165160"/>
    </source>
</evidence>
<dbReference type="EMBL" id="BRXX01000119">
    <property type="protein sequence ID" value="GMH91780.1"/>
    <property type="molecule type" value="Genomic_DNA"/>
</dbReference>
<protein>
    <recommendedName>
        <fullName evidence="1">NAA35-like TPR repeats domain-containing protein</fullName>
    </recommendedName>
</protein>
<name>A0A9W7BSV9_9STRA</name>